<dbReference type="GO" id="GO:0016020">
    <property type="term" value="C:membrane"/>
    <property type="evidence" value="ECO:0007669"/>
    <property type="project" value="UniProtKB-SubCell"/>
</dbReference>
<evidence type="ECO:0000259" key="6">
    <source>
        <dbReference type="Pfam" id="PF04932"/>
    </source>
</evidence>
<feature type="transmembrane region" description="Helical" evidence="5">
    <location>
        <begin position="9"/>
        <end position="28"/>
    </location>
</feature>
<comment type="caution">
    <text evidence="7">The sequence shown here is derived from an EMBL/GenBank/DDBJ whole genome shotgun (WGS) entry which is preliminary data.</text>
</comment>
<dbReference type="PANTHER" id="PTHR37422:SF13">
    <property type="entry name" value="LIPOPOLYSACCHARIDE BIOSYNTHESIS PROTEIN PA4999-RELATED"/>
    <property type="match status" value="1"/>
</dbReference>
<dbReference type="GO" id="GO:0016874">
    <property type="term" value="F:ligase activity"/>
    <property type="evidence" value="ECO:0007669"/>
    <property type="project" value="UniProtKB-KW"/>
</dbReference>
<feature type="transmembrane region" description="Helical" evidence="5">
    <location>
        <begin position="421"/>
        <end position="441"/>
    </location>
</feature>
<keyword evidence="4 5" id="KW-0472">Membrane</keyword>
<dbReference type="AlphaFoldDB" id="A0A840UNY7"/>
<keyword evidence="7" id="KW-0436">Ligase</keyword>
<feature type="transmembrane region" description="Helical" evidence="5">
    <location>
        <begin position="362"/>
        <end position="379"/>
    </location>
</feature>
<reference evidence="7 8" key="1">
    <citation type="submission" date="2020-08" db="EMBL/GenBank/DDBJ databases">
        <title>Genomic Encyclopedia of Type Strains, Phase IV (KMG-IV): sequencing the most valuable type-strain genomes for metagenomic binning, comparative biology and taxonomic classification.</title>
        <authorList>
            <person name="Goeker M."/>
        </authorList>
    </citation>
    <scope>NUCLEOTIDE SEQUENCE [LARGE SCALE GENOMIC DNA]</scope>
    <source>
        <strain evidence="7 8">DSM 24661</strain>
    </source>
</reference>
<name>A0A840UNY7_9FIRM</name>
<feature type="transmembrane region" description="Helical" evidence="5">
    <location>
        <begin position="149"/>
        <end position="169"/>
    </location>
</feature>
<evidence type="ECO:0000256" key="2">
    <source>
        <dbReference type="ARBA" id="ARBA00022692"/>
    </source>
</evidence>
<accession>A0A840UNY7</accession>
<evidence type="ECO:0000256" key="5">
    <source>
        <dbReference type="SAM" id="Phobius"/>
    </source>
</evidence>
<gene>
    <name evidence="7" type="ORF">HNR32_001066</name>
</gene>
<keyword evidence="2 5" id="KW-0812">Transmembrane</keyword>
<evidence type="ECO:0000256" key="4">
    <source>
        <dbReference type="ARBA" id="ARBA00023136"/>
    </source>
</evidence>
<evidence type="ECO:0000256" key="1">
    <source>
        <dbReference type="ARBA" id="ARBA00004141"/>
    </source>
</evidence>
<proteinExistence type="predicted"/>
<feature type="transmembrane region" description="Helical" evidence="5">
    <location>
        <begin position="176"/>
        <end position="194"/>
    </location>
</feature>
<dbReference type="RefSeq" id="WP_183860376.1">
    <property type="nucleotide sequence ID" value="NZ_JACHFH010000010.1"/>
</dbReference>
<evidence type="ECO:0000313" key="7">
    <source>
        <dbReference type="EMBL" id="MBB5335922.1"/>
    </source>
</evidence>
<dbReference type="Pfam" id="PF04932">
    <property type="entry name" value="Wzy_C"/>
    <property type="match status" value="1"/>
</dbReference>
<feature type="transmembrane region" description="Helical" evidence="5">
    <location>
        <begin position="88"/>
        <end position="107"/>
    </location>
</feature>
<sequence length="444" mass="53238">MIFKPYHSFLEKIIIFCMLIFSLTFFIEGKVADTFIRTAFLLILIFNLKQSSKYFNWEYYKPYLSPLIIFFLIVFFISFFSTNFSRSILTYEAWIKMMIPFLSLIFFDVRKNTLYLLFFSLLFSFICNDVYSIYIYFTHGLNRVGGFDNNIMSFANLLLIQIPVFFIFCLRKHLKFYQRILILIITSIVLISLFTNNTRAIWIIFIIDCFFLFFVLIKKWYIKFIFILIFITLLTSLYSFNGKINNRVNNIFNTNNVSTRGHYFYMRDGYRLFLHNFYFGVGLDNFPNAILKQNLISDESKENLKHDLSANINNTLVIPHAHNELVMFLAQFGIIGALLYILYYGNIIFFTIKNWKKKKDPLDLGFFLITINYLLHGLVDYNFSNLNTIAAYFFIWGLYIKYNYQTTNVTTIKIFKKTYLLYFYIFIVFIILLRIISRYLIKYH</sequence>
<feature type="transmembrane region" description="Helical" evidence="5">
    <location>
        <begin position="325"/>
        <end position="350"/>
    </location>
</feature>
<evidence type="ECO:0000256" key="3">
    <source>
        <dbReference type="ARBA" id="ARBA00022989"/>
    </source>
</evidence>
<evidence type="ECO:0000313" key="8">
    <source>
        <dbReference type="Proteomes" id="UP000559117"/>
    </source>
</evidence>
<feature type="transmembrane region" description="Helical" evidence="5">
    <location>
        <begin position="200"/>
        <end position="217"/>
    </location>
</feature>
<dbReference type="PANTHER" id="PTHR37422">
    <property type="entry name" value="TEICHURONIC ACID BIOSYNTHESIS PROTEIN TUAE"/>
    <property type="match status" value="1"/>
</dbReference>
<protein>
    <submittedName>
        <fullName evidence="7">O-antigen ligase</fullName>
    </submittedName>
</protein>
<feature type="transmembrane region" description="Helical" evidence="5">
    <location>
        <begin position="63"/>
        <end position="82"/>
    </location>
</feature>
<feature type="transmembrane region" description="Helical" evidence="5">
    <location>
        <begin position="114"/>
        <end position="137"/>
    </location>
</feature>
<feature type="transmembrane region" description="Helical" evidence="5">
    <location>
        <begin position="224"/>
        <end position="240"/>
    </location>
</feature>
<keyword evidence="3 5" id="KW-1133">Transmembrane helix</keyword>
<dbReference type="InterPro" id="IPR051533">
    <property type="entry name" value="WaaL-like"/>
</dbReference>
<organism evidence="7 8">
    <name type="scientific">Pectinatus brassicae</name>
    <dbReference type="NCBI Taxonomy" id="862415"/>
    <lineage>
        <taxon>Bacteria</taxon>
        <taxon>Bacillati</taxon>
        <taxon>Bacillota</taxon>
        <taxon>Negativicutes</taxon>
        <taxon>Selenomonadales</taxon>
        <taxon>Selenomonadaceae</taxon>
        <taxon>Pectinatus</taxon>
    </lineage>
</organism>
<dbReference type="Proteomes" id="UP000559117">
    <property type="component" value="Unassembled WGS sequence"/>
</dbReference>
<keyword evidence="8" id="KW-1185">Reference proteome</keyword>
<dbReference type="EMBL" id="JACHFH010000010">
    <property type="protein sequence ID" value="MBB5335922.1"/>
    <property type="molecule type" value="Genomic_DNA"/>
</dbReference>
<dbReference type="InterPro" id="IPR007016">
    <property type="entry name" value="O-antigen_ligase-rel_domated"/>
</dbReference>
<feature type="domain" description="O-antigen ligase-related" evidence="6">
    <location>
        <begin position="187"/>
        <end position="341"/>
    </location>
</feature>
<comment type="subcellular location">
    <subcellularLocation>
        <location evidence="1">Membrane</location>
        <topology evidence="1">Multi-pass membrane protein</topology>
    </subcellularLocation>
</comment>
<feature type="transmembrane region" description="Helical" evidence="5">
    <location>
        <begin position="385"/>
        <end position="400"/>
    </location>
</feature>